<evidence type="ECO:0000256" key="12">
    <source>
        <dbReference type="ARBA" id="ARBA00023034"/>
    </source>
</evidence>
<evidence type="ECO:0000313" key="25">
    <source>
        <dbReference type="EMBL" id="PMB67963.1"/>
    </source>
</evidence>
<gene>
    <name evidence="25" type="primary">SCAP</name>
    <name evidence="25" type="ORF">BM221_006139</name>
</gene>
<dbReference type="Pfam" id="PF12349">
    <property type="entry name" value="Sterol-sensing"/>
    <property type="match status" value="1"/>
</dbReference>
<evidence type="ECO:0000256" key="19">
    <source>
        <dbReference type="ARBA" id="ARBA00023329"/>
    </source>
</evidence>
<dbReference type="AlphaFoldDB" id="A0A2N6NL10"/>
<feature type="transmembrane region" description="Helical" evidence="23">
    <location>
        <begin position="282"/>
        <end position="303"/>
    </location>
</feature>
<evidence type="ECO:0000256" key="2">
    <source>
        <dbReference type="ARBA" id="ARBA00004557"/>
    </source>
</evidence>
<dbReference type="InterPro" id="IPR015943">
    <property type="entry name" value="WD40/YVTN_repeat-like_dom_sf"/>
</dbReference>
<keyword evidence="18" id="KW-0753">Steroid metabolism</keyword>
<evidence type="ECO:0000256" key="10">
    <source>
        <dbReference type="ARBA" id="ARBA00022824"/>
    </source>
</evidence>
<dbReference type="PROSITE" id="PS00678">
    <property type="entry name" value="WD_REPEATS_1"/>
    <property type="match status" value="1"/>
</dbReference>
<dbReference type="EMBL" id="MRVG01000006">
    <property type="protein sequence ID" value="PMB67963.1"/>
    <property type="molecule type" value="Genomic_DNA"/>
</dbReference>
<feature type="transmembrane region" description="Helical" evidence="23">
    <location>
        <begin position="315"/>
        <end position="341"/>
    </location>
</feature>
<dbReference type="InterPro" id="IPR001680">
    <property type="entry name" value="WD40_rpt"/>
</dbReference>
<protein>
    <recommendedName>
        <fullName evidence="5">Sterol regulatory element-binding protein cleavage-activating protein</fullName>
    </recommendedName>
</protein>
<comment type="similarity">
    <text evidence="4">Belongs to the WD repeat SCAP family.</text>
</comment>
<evidence type="ECO:0000256" key="4">
    <source>
        <dbReference type="ARBA" id="ARBA00007410"/>
    </source>
</evidence>
<dbReference type="SUPFAM" id="SSF82866">
    <property type="entry name" value="Multidrug efflux transporter AcrB transmembrane domain"/>
    <property type="match status" value="1"/>
</dbReference>
<feature type="repeat" description="WD" evidence="21">
    <location>
        <begin position="659"/>
        <end position="699"/>
    </location>
</feature>
<keyword evidence="7 21" id="KW-0853">WD repeat</keyword>
<keyword evidence="17" id="KW-0325">Glycoprotein</keyword>
<dbReference type="GO" id="GO:0032933">
    <property type="term" value="P:SREBP signaling pathway"/>
    <property type="evidence" value="ECO:0007669"/>
    <property type="project" value="InterPro"/>
</dbReference>
<dbReference type="PANTHER" id="PTHR46378:SF1">
    <property type="entry name" value="STEROL REGULATORY ELEMENT-BINDING PROTEIN CLEAVAGE-ACTIVATING PROTEIN"/>
    <property type="match status" value="1"/>
</dbReference>
<dbReference type="OMA" id="EFQFRPM"/>
<evidence type="ECO:0000256" key="23">
    <source>
        <dbReference type="SAM" id="Phobius"/>
    </source>
</evidence>
<evidence type="ECO:0000256" key="18">
    <source>
        <dbReference type="ARBA" id="ARBA00023221"/>
    </source>
</evidence>
<dbReference type="InterPro" id="IPR053958">
    <property type="entry name" value="HMGCR/SNAP/NPC1-like_SSD"/>
</dbReference>
<dbReference type="InterPro" id="IPR030225">
    <property type="entry name" value="SCAP"/>
</dbReference>
<feature type="domain" description="SSD" evidence="24">
    <location>
        <begin position="286"/>
        <end position="444"/>
    </location>
</feature>
<dbReference type="InterPro" id="IPR036322">
    <property type="entry name" value="WD40_repeat_dom_sf"/>
</dbReference>
<dbReference type="SMART" id="SM00320">
    <property type="entry name" value="WD40"/>
    <property type="match status" value="2"/>
</dbReference>
<keyword evidence="12" id="KW-0333">Golgi apparatus</keyword>
<evidence type="ECO:0000256" key="13">
    <source>
        <dbReference type="ARBA" id="ARBA00023098"/>
    </source>
</evidence>
<keyword evidence="11 23" id="KW-1133">Transmembrane helix</keyword>
<dbReference type="GO" id="GO:0012507">
    <property type="term" value="C:ER to Golgi transport vesicle membrane"/>
    <property type="evidence" value="ECO:0007669"/>
    <property type="project" value="UniProtKB-SubCell"/>
</dbReference>
<comment type="function">
    <text evidence="20">Escort protein required for cholesterol as well as lipid homeostasis. Regulates export of the SCAP-SREBP complex from the endoplasmic reticulum to the Golgi upon low cholesterol, thereby regulating the processing of sterol regulatory element-binding proteins (SREBPs) SREBF1/SREBP1 and SREBF2/SREBP2. At high sterol concentrations, formation of a ternary complex with INSIG (INSIG1 or INSIG2) leads to mask the ER export signal in SCAP, promoting retention of the complex in the endoplasmic reticulum. Low sterol concentrations trigger release of INSIG, a conformational change in the SSD domain of SCAP, unmasking of the ER export signal, promoting recruitment into COPII-coated vesicles and transport of the SCAP-SREBP to the Golgi: in the Golgi, SREBPs are then processed, releasing the transcription factor fragment of SREBPs from the membrane, its import into the nucleus and up-regulation of LDLR, INSIG1 and the mevalonate pathway. Binds cholesterol via its SSD domain.</text>
</comment>
<feature type="transmembrane region" description="Helical" evidence="23">
    <location>
        <begin position="416"/>
        <end position="442"/>
    </location>
</feature>
<dbReference type="PROSITE" id="PS50082">
    <property type="entry name" value="WD_REPEATS_2"/>
    <property type="match status" value="1"/>
</dbReference>
<dbReference type="Proteomes" id="UP000235728">
    <property type="component" value="Unassembled WGS sequence"/>
</dbReference>
<evidence type="ECO:0000256" key="6">
    <source>
        <dbReference type="ARBA" id="ARBA00022548"/>
    </source>
</evidence>
<keyword evidence="19" id="KW-0968">Cytoplasmic vesicle</keyword>
<keyword evidence="13" id="KW-0443">Lipid metabolism</keyword>
<evidence type="ECO:0000256" key="11">
    <source>
        <dbReference type="ARBA" id="ARBA00022989"/>
    </source>
</evidence>
<dbReference type="GO" id="GO:0008203">
    <property type="term" value="P:cholesterol metabolic process"/>
    <property type="evidence" value="ECO:0007669"/>
    <property type="project" value="UniProtKB-KW"/>
</dbReference>
<dbReference type="GO" id="GO:0005789">
    <property type="term" value="C:endoplasmic reticulum membrane"/>
    <property type="evidence" value="ECO:0007669"/>
    <property type="project" value="UniProtKB-SubCell"/>
</dbReference>
<evidence type="ECO:0000256" key="16">
    <source>
        <dbReference type="ARBA" id="ARBA00023166"/>
    </source>
</evidence>
<dbReference type="InterPro" id="IPR000731">
    <property type="entry name" value="SSD"/>
</dbReference>
<dbReference type="Gene3D" id="2.130.10.10">
    <property type="entry name" value="YVTN repeat-like/Quinoprotein amine dehydrogenase"/>
    <property type="match status" value="1"/>
</dbReference>
<evidence type="ECO:0000313" key="26">
    <source>
        <dbReference type="Proteomes" id="UP000235728"/>
    </source>
</evidence>
<keyword evidence="9" id="KW-0677">Repeat</keyword>
<comment type="caution">
    <text evidence="25">The sequence shown here is derived from an EMBL/GenBank/DDBJ whole genome shotgun (WGS) entry which is preliminary data.</text>
</comment>
<keyword evidence="16" id="KW-1207">Sterol metabolism</keyword>
<evidence type="ECO:0000256" key="14">
    <source>
        <dbReference type="ARBA" id="ARBA00023121"/>
    </source>
</evidence>
<keyword evidence="6" id="KW-0153">Cholesterol metabolism</keyword>
<feature type="transmembrane region" description="Helical" evidence="23">
    <location>
        <begin position="393"/>
        <end position="410"/>
    </location>
</feature>
<evidence type="ECO:0000256" key="9">
    <source>
        <dbReference type="ARBA" id="ARBA00022737"/>
    </source>
</evidence>
<evidence type="ECO:0000256" key="15">
    <source>
        <dbReference type="ARBA" id="ARBA00023136"/>
    </source>
</evidence>
<keyword evidence="15 23" id="KW-0472">Membrane</keyword>
<sequence>MIWYLLYPLRGTTEAPALSPSNPVRVAFTRYGNYVSQHVILALLISGIVATILIYPIPYLFTDDFTNGASNLPHHVWTVAQPLARDAAVLPDIIMRSIWVHGDYMQALDNHLLSAALELQDELLGPTENFFPAASQGFPPPSDDHWPMPTESRDAVHIVNGLTNQSWFFHSPLLYWHCSRQQILADTDIITTVNERKTQSTSANVTLRHSIVFSGKRFSERRLLAADALVITLLHLRDSPVGRQWEHNAPLLTRKVKDKWDIYPTDGIVESSQVYEFQFRPISIYDIISLALAYGLMFIYFLASLKKLRAIKSKAGLTATVITQILLSIMSSFTVCAILDIDLSRIPRAAYPLVILAISLENMFRVIYAVILSPAENSSSSRVGSAFGQTAHIALASIIQNVAILVGLSMIVSPGVAGFCIFAAIATVFDYFYLSTFFLCVLSVDVRRIELEDELLKASTRRHNHTYGQLKERPSWIYNVLRGKVALSTRIAGTVVMIGFVIIAQWHFFEGVGVLEPGKQLFGTSTLQSPVAKEAASSLKDIHQARSPGSWLRLQDHETAQEVINAIKPSAFSYTAQVYDPLVFVLKESNRTPPQQKKRLLPAAYDFIDHQLAEFVISIALVCACLRLLASYLLMADEETRDNLSDSGESPSLSVKTLSGGHVLDVAMMVASSDGRIVSAGLDRTIRVWDIRSNVTSYELPGTKLSDGRGLFPILGIAVDAESKWLAIMSTSQIRLWNLSEYKWSDSIPMESGSHNPEVFCFHPGSTLEIPRLVIVRKDGTLTDVSMVGDNRRREAAVCDGQLLTARSLIHKGENLKVVNGFSPLLIVVGPESNTVRAMQILSLSRNGEAFMSRETETGWRCESLPLNVVSDTTLHQIVPLSPHPLFLIGAISSVYLVSANDGVVQHVFATEPVAWRSLQCEYSDNRYNKSSSGIGFSSLTLGYVEANTQECIVTSYHPAQGSEAIAAFAPSGGAGGGWCTWEEAIETKKRIRDPGTWEIIKERSVIGVRQEANPCRNTKRADYRRRSATARGSPGAPTRWQAWTAATDGHLEADEVQSLLSDGAGSEELVVVPTLGPKAKIGVRSVAFSLGNTIKVISAGGPERYNADDDSTAESLLPKDNRRVRHGGGSMRGRG</sequence>
<evidence type="ECO:0000256" key="5">
    <source>
        <dbReference type="ARBA" id="ARBA00019541"/>
    </source>
</evidence>
<keyword evidence="8 23" id="KW-0812">Transmembrane</keyword>
<dbReference type="PANTHER" id="PTHR46378">
    <property type="entry name" value="STEROL REGULATORY ELEMENT-BINDING PROTEIN CLEAVAGE-ACTIVATING PROTEIN"/>
    <property type="match status" value="1"/>
</dbReference>
<evidence type="ECO:0000256" key="22">
    <source>
        <dbReference type="SAM" id="MobiDB-lite"/>
    </source>
</evidence>
<evidence type="ECO:0000256" key="20">
    <source>
        <dbReference type="ARBA" id="ARBA00045958"/>
    </source>
</evidence>
<evidence type="ECO:0000256" key="1">
    <source>
        <dbReference type="ARBA" id="ARBA00004477"/>
    </source>
</evidence>
<dbReference type="GO" id="GO:0032936">
    <property type="term" value="C:SREBP-SCAP complex"/>
    <property type="evidence" value="ECO:0007669"/>
    <property type="project" value="TreeGrafter"/>
</dbReference>
<reference evidence="25 26" key="1">
    <citation type="journal article" date="2016" name="Appl. Microbiol. Biotechnol.">
        <title>Characterization of T-DNA insertion mutants with decreased virulence in the entomopathogenic fungus Beauveria bassiana JEF-007.</title>
        <authorList>
            <person name="Kim S."/>
            <person name="Lee S.J."/>
            <person name="Nai Y.S."/>
            <person name="Yu J.S."/>
            <person name="Lee M.R."/>
            <person name="Yang Y.T."/>
            <person name="Kim J.S."/>
        </authorList>
    </citation>
    <scope>NUCLEOTIDE SEQUENCE [LARGE SCALE GENOMIC DNA]</scope>
    <source>
        <strain evidence="25 26">JEF-007</strain>
    </source>
</reference>
<dbReference type="SUPFAM" id="SSF50978">
    <property type="entry name" value="WD40 repeat-like"/>
    <property type="match status" value="1"/>
</dbReference>
<evidence type="ECO:0000256" key="21">
    <source>
        <dbReference type="PROSITE-ProRule" id="PRU00221"/>
    </source>
</evidence>
<feature type="transmembrane region" description="Helical" evidence="23">
    <location>
        <begin position="491"/>
        <end position="509"/>
    </location>
</feature>
<evidence type="ECO:0000256" key="3">
    <source>
        <dbReference type="ARBA" id="ARBA00004653"/>
    </source>
</evidence>
<feature type="region of interest" description="Disordered" evidence="22">
    <location>
        <begin position="1018"/>
        <end position="1039"/>
    </location>
</feature>
<dbReference type="InterPro" id="IPR019775">
    <property type="entry name" value="WD40_repeat_CS"/>
</dbReference>
<dbReference type="GO" id="GO:0045540">
    <property type="term" value="P:regulation of cholesterol biosynthetic process"/>
    <property type="evidence" value="ECO:0007669"/>
    <property type="project" value="TreeGrafter"/>
</dbReference>
<proteinExistence type="inferred from homology"/>
<name>A0A2N6NL10_BEABA</name>
<evidence type="ECO:0000256" key="7">
    <source>
        <dbReference type="ARBA" id="ARBA00022574"/>
    </source>
</evidence>
<accession>A0A2N6NL10</accession>
<feature type="region of interest" description="Disordered" evidence="22">
    <location>
        <begin position="1101"/>
        <end position="1136"/>
    </location>
</feature>
<organism evidence="25 26">
    <name type="scientific">Beauveria bassiana</name>
    <name type="common">White muscardine disease fungus</name>
    <name type="synonym">Tritirachium shiotae</name>
    <dbReference type="NCBI Taxonomy" id="176275"/>
    <lineage>
        <taxon>Eukaryota</taxon>
        <taxon>Fungi</taxon>
        <taxon>Dikarya</taxon>
        <taxon>Ascomycota</taxon>
        <taxon>Pezizomycotina</taxon>
        <taxon>Sordariomycetes</taxon>
        <taxon>Hypocreomycetidae</taxon>
        <taxon>Hypocreales</taxon>
        <taxon>Cordycipitaceae</taxon>
        <taxon>Beauveria</taxon>
    </lineage>
</organism>
<comment type="subcellular location">
    <subcellularLocation>
        <location evidence="2">Cytoplasmic vesicle</location>
        <location evidence="2">COPII-coated vesicle membrane</location>
        <topology evidence="2">Multi-pass membrane protein</topology>
    </subcellularLocation>
    <subcellularLocation>
        <location evidence="1">Endoplasmic reticulum membrane</location>
        <topology evidence="1">Multi-pass membrane protein</topology>
    </subcellularLocation>
    <subcellularLocation>
        <location evidence="3">Golgi apparatus membrane</location>
        <topology evidence="3">Multi-pass membrane protein</topology>
    </subcellularLocation>
</comment>
<keyword evidence="14" id="KW-0446">Lipid-binding</keyword>
<dbReference type="GO" id="GO:0032934">
    <property type="term" value="F:sterol binding"/>
    <property type="evidence" value="ECO:0007669"/>
    <property type="project" value="InterPro"/>
</dbReference>
<feature type="transmembrane region" description="Helical" evidence="23">
    <location>
        <begin position="353"/>
        <end position="372"/>
    </location>
</feature>
<feature type="transmembrane region" description="Helical" evidence="23">
    <location>
        <begin position="39"/>
        <end position="61"/>
    </location>
</feature>
<evidence type="ECO:0000256" key="8">
    <source>
        <dbReference type="ARBA" id="ARBA00022692"/>
    </source>
</evidence>
<evidence type="ECO:0000259" key="24">
    <source>
        <dbReference type="PROSITE" id="PS50156"/>
    </source>
</evidence>
<evidence type="ECO:0000256" key="17">
    <source>
        <dbReference type="ARBA" id="ARBA00023180"/>
    </source>
</evidence>
<dbReference type="GO" id="GO:0000139">
    <property type="term" value="C:Golgi membrane"/>
    <property type="evidence" value="ECO:0007669"/>
    <property type="project" value="UniProtKB-SubCell"/>
</dbReference>
<keyword evidence="10" id="KW-0256">Endoplasmic reticulum</keyword>
<dbReference type="PROSITE" id="PS50156">
    <property type="entry name" value="SSD"/>
    <property type="match status" value="1"/>
</dbReference>